<sequence length="129" mass="13706">MRSLANRTQQSTQEIQGLIEQLQDGANDAVAAMRGSASHAQSNLVEADSAAQALGRIVATVEELDGLNQQIATAAEEQSQVAQDIDRNITNVSGLSEQAHEGTAAVLSANQRVKEHMAGLRVVLGRFRT</sequence>
<dbReference type="GO" id="GO:0006935">
    <property type="term" value="P:chemotaxis"/>
    <property type="evidence" value="ECO:0007669"/>
    <property type="project" value="UniProtKB-KW"/>
</dbReference>
<dbReference type="PROSITE" id="PS50192">
    <property type="entry name" value="T_SNARE"/>
    <property type="match status" value="1"/>
</dbReference>
<dbReference type="EMBL" id="RBSQ01000255">
    <property type="protein sequence ID" value="RMS61905.1"/>
    <property type="molecule type" value="Genomic_DNA"/>
</dbReference>
<evidence type="ECO:0000256" key="3">
    <source>
        <dbReference type="ARBA" id="ARBA00022481"/>
    </source>
</evidence>
<feature type="domain" description="T-SNARE coiled-coil homology" evidence="13">
    <location>
        <begin position="44"/>
        <end position="106"/>
    </location>
</feature>
<dbReference type="PANTHER" id="PTHR32089">
    <property type="entry name" value="METHYL-ACCEPTING CHEMOTAXIS PROTEIN MCPB"/>
    <property type="match status" value="1"/>
</dbReference>
<keyword evidence="2" id="KW-1003">Cell membrane</keyword>
<comment type="subcellular location">
    <subcellularLocation>
        <location evidence="1">Cell inner membrane</location>
        <topology evidence="1">Multi-pass membrane protein</topology>
    </subcellularLocation>
</comment>
<keyword evidence="5" id="KW-0997">Cell inner membrane</keyword>
<dbReference type="PROSITE" id="PS50111">
    <property type="entry name" value="CHEMOTAXIS_TRANSDUC_2"/>
    <property type="match status" value="1"/>
</dbReference>
<dbReference type="GO" id="GO:0005886">
    <property type="term" value="C:plasma membrane"/>
    <property type="evidence" value="ECO:0007669"/>
    <property type="project" value="UniProtKB-SubCell"/>
</dbReference>
<evidence type="ECO:0000256" key="7">
    <source>
        <dbReference type="ARBA" id="ARBA00022989"/>
    </source>
</evidence>
<keyword evidence="8" id="KW-0472">Membrane</keyword>
<dbReference type="AlphaFoldDB" id="A0A3M5EI56"/>
<dbReference type="GO" id="GO:0007165">
    <property type="term" value="P:signal transduction"/>
    <property type="evidence" value="ECO:0007669"/>
    <property type="project" value="UniProtKB-KW"/>
</dbReference>
<evidence type="ECO:0000256" key="9">
    <source>
        <dbReference type="ARBA" id="ARBA00023224"/>
    </source>
</evidence>
<evidence type="ECO:0000256" key="4">
    <source>
        <dbReference type="ARBA" id="ARBA00022500"/>
    </source>
</evidence>
<dbReference type="Proteomes" id="UP000270834">
    <property type="component" value="Unassembled WGS sequence"/>
</dbReference>
<accession>A0A3M5EI56</accession>
<dbReference type="Gene3D" id="1.10.287.950">
    <property type="entry name" value="Methyl-accepting chemotaxis protein"/>
    <property type="match status" value="1"/>
</dbReference>
<evidence type="ECO:0000256" key="2">
    <source>
        <dbReference type="ARBA" id="ARBA00022475"/>
    </source>
</evidence>
<evidence type="ECO:0000313" key="15">
    <source>
        <dbReference type="Proteomes" id="UP000270834"/>
    </source>
</evidence>
<evidence type="ECO:0000256" key="1">
    <source>
        <dbReference type="ARBA" id="ARBA00004429"/>
    </source>
</evidence>
<dbReference type="InterPro" id="IPR004089">
    <property type="entry name" value="MCPsignal_dom"/>
</dbReference>
<feature type="domain" description="Methyl-accepting transducer" evidence="12">
    <location>
        <begin position="1"/>
        <end position="93"/>
    </location>
</feature>
<organism evidence="14 15">
    <name type="scientific">Pseudomonas aeruginosa</name>
    <dbReference type="NCBI Taxonomy" id="287"/>
    <lineage>
        <taxon>Bacteria</taxon>
        <taxon>Pseudomonadati</taxon>
        <taxon>Pseudomonadota</taxon>
        <taxon>Gammaproteobacteria</taxon>
        <taxon>Pseudomonadales</taxon>
        <taxon>Pseudomonadaceae</taxon>
        <taxon>Pseudomonas</taxon>
    </lineage>
</organism>
<evidence type="ECO:0000256" key="6">
    <source>
        <dbReference type="ARBA" id="ARBA00022692"/>
    </source>
</evidence>
<evidence type="ECO:0000256" key="11">
    <source>
        <dbReference type="PROSITE-ProRule" id="PRU00284"/>
    </source>
</evidence>
<evidence type="ECO:0000259" key="13">
    <source>
        <dbReference type="PROSITE" id="PS50192"/>
    </source>
</evidence>
<evidence type="ECO:0000259" key="12">
    <source>
        <dbReference type="PROSITE" id="PS50111"/>
    </source>
</evidence>
<dbReference type="SUPFAM" id="SSF58104">
    <property type="entry name" value="Methyl-accepting chemotaxis protein (MCP) signaling domain"/>
    <property type="match status" value="1"/>
</dbReference>
<evidence type="ECO:0000256" key="5">
    <source>
        <dbReference type="ARBA" id="ARBA00022519"/>
    </source>
</evidence>
<dbReference type="InterPro" id="IPR000727">
    <property type="entry name" value="T_SNARE_dom"/>
</dbReference>
<protein>
    <recommendedName>
        <fullName evidence="16">Methyl-accepting chemotaxis protein</fullName>
    </recommendedName>
</protein>
<evidence type="ECO:0000313" key="14">
    <source>
        <dbReference type="EMBL" id="RMS61905.1"/>
    </source>
</evidence>
<dbReference type="Pfam" id="PF00015">
    <property type="entry name" value="MCPsignal"/>
    <property type="match status" value="1"/>
</dbReference>
<dbReference type="PANTHER" id="PTHR32089:SF119">
    <property type="entry name" value="METHYL-ACCEPTING CHEMOTAXIS PROTEIN CTPL"/>
    <property type="match status" value="1"/>
</dbReference>
<proteinExistence type="inferred from homology"/>
<comment type="caution">
    <text evidence="14">The sequence shown here is derived from an EMBL/GenBank/DDBJ whole genome shotgun (WGS) entry which is preliminary data.</text>
</comment>
<comment type="similarity">
    <text evidence="10">Belongs to the methyl-accepting chemotaxis (MCP) protein family.</text>
</comment>
<gene>
    <name evidence="14" type="ORF">ALP65_03902</name>
</gene>
<keyword evidence="6" id="KW-0812">Transmembrane</keyword>
<keyword evidence="9 11" id="KW-0807">Transducer</keyword>
<evidence type="ECO:0000256" key="10">
    <source>
        <dbReference type="ARBA" id="ARBA00029447"/>
    </source>
</evidence>
<evidence type="ECO:0000256" key="8">
    <source>
        <dbReference type="ARBA" id="ARBA00023136"/>
    </source>
</evidence>
<name>A0A3M5EI56_PSEAI</name>
<keyword evidence="7" id="KW-1133">Transmembrane helix</keyword>
<reference evidence="14 15" key="1">
    <citation type="submission" date="2018-08" db="EMBL/GenBank/DDBJ databases">
        <title>Recombination of ecologically and evolutionarily significant loci maintains genetic cohesion in the Pseudomonas syringae species complex.</title>
        <authorList>
            <person name="Dillon M."/>
            <person name="Thakur S."/>
            <person name="Almeida R.N.D."/>
            <person name="Weir B.S."/>
            <person name="Guttman D.S."/>
        </authorList>
    </citation>
    <scope>NUCLEOTIDE SEQUENCE [LARGE SCALE GENOMIC DNA]</scope>
    <source>
        <strain evidence="14 15">ICMP 7846</strain>
    </source>
</reference>
<evidence type="ECO:0008006" key="16">
    <source>
        <dbReference type="Google" id="ProtNLM"/>
    </source>
</evidence>
<keyword evidence="4" id="KW-0145">Chemotaxis</keyword>
<keyword evidence="3" id="KW-0488">Methylation</keyword>